<dbReference type="EMBL" id="JACOPL010000009">
    <property type="protein sequence ID" value="MBC5725856.1"/>
    <property type="molecule type" value="Genomic_DNA"/>
</dbReference>
<proteinExistence type="predicted"/>
<dbReference type="Proteomes" id="UP000606499">
    <property type="component" value="Unassembled WGS sequence"/>
</dbReference>
<evidence type="ECO:0000313" key="2">
    <source>
        <dbReference type="Proteomes" id="UP000606499"/>
    </source>
</evidence>
<dbReference type="SUPFAM" id="SSF47598">
    <property type="entry name" value="Ribbon-helix-helix"/>
    <property type="match status" value="1"/>
</dbReference>
<name>A0A923LWS8_9FIRM</name>
<dbReference type="RefSeq" id="WP_186950038.1">
    <property type="nucleotide sequence ID" value="NZ_JACOPL010000009.1"/>
</dbReference>
<dbReference type="AlphaFoldDB" id="A0A923LWS8"/>
<organism evidence="1 2">
    <name type="scientific">Agathobaculum faecis</name>
    <dbReference type="NCBI Taxonomy" id="2763013"/>
    <lineage>
        <taxon>Bacteria</taxon>
        <taxon>Bacillati</taxon>
        <taxon>Bacillota</taxon>
        <taxon>Clostridia</taxon>
        <taxon>Eubacteriales</taxon>
        <taxon>Butyricicoccaceae</taxon>
        <taxon>Agathobaculum</taxon>
    </lineage>
</organism>
<reference evidence="1" key="1">
    <citation type="submission" date="2020-08" db="EMBL/GenBank/DDBJ databases">
        <title>Genome public.</title>
        <authorList>
            <person name="Liu C."/>
            <person name="Sun Q."/>
        </authorList>
    </citation>
    <scope>NUCLEOTIDE SEQUENCE</scope>
    <source>
        <strain evidence="1">NSJ-28</strain>
    </source>
</reference>
<dbReference type="InterPro" id="IPR013321">
    <property type="entry name" value="Arc_rbn_hlx_hlx"/>
</dbReference>
<sequence>MKSTDEVKFTLRLPREICDKLDYIASYWGRTRAGEIHWALRQHIKAFEDEMGKIELEENT</sequence>
<keyword evidence="2" id="KW-1185">Reference proteome</keyword>
<dbReference type="InterPro" id="IPR010985">
    <property type="entry name" value="Ribbon_hlx_hlx"/>
</dbReference>
<gene>
    <name evidence="1" type="ORF">H8S45_10360</name>
</gene>
<dbReference type="GO" id="GO:0006355">
    <property type="term" value="P:regulation of DNA-templated transcription"/>
    <property type="evidence" value="ECO:0007669"/>
    <property type="project" value="InterPro"/>
</dbReference>
<dbReference type="Gene3D" id="1.10.1220.10">
    <property type="entry name" value="Met repressor-like"/>
    <property type="match status" value="1"/>
</dbReference>
<comment type="caution">
    <text evidence="1">The sequence shown here is derived from an EMBL/GenBank/DDBJ whole genome shotgun (WGS) entry which is preliminary data.</text>
</comment>
<evidence type="ECO:0000313" key="1">
    <source>
        <dbReference type="EMBL" id="MBC5725856.1"/>
    </source>
</evidence>
<protein>
    <submittedName>
        <fullName evidence="1">Uncharacterized protein</fullName>
    </submittedName>
</protein>
<accession>A0A923LWS8</accession>